<protein>
    <recommendedName>
        <fullName evidence="2">Reverse transcriptase domain-containing protein</fullName>
    </recommendedName>
</protein>
<evidence type="ECO:0000313" key="1">
    <source>
        <dbReference type="EMBL" id="SPD17506.1"/>
    </source>
</evidence>
<dbReference type="AlphaFoldDB" id="A0A2N9HU12"/>
<dbReference type="EMBL" id="OIVN01004447">
    <property type="protein sequence ID" value="SPD17506.1"/>
    <property type="molecule type" value="Genomic_DNA"/>
</dbReference>
<accession>A0A2N9HU12</accession>
<organism evidence="1">
    <name type="scientific">Fagus sylvatica</name>
    <name type="common">Beechnut</name>
    <dbReference type="NCBI Taxonomy" id="28930"/>
    <lineage>
        <taxon>Eukaryota</taxon>
        <taxon>Viridiplantae</taxon>
        <taxon>Streptophyta</taxon>
        <taxon>Embryophyta</taxon>
        <taxon>Tracheophyta</taxon>
        <taxon>Spermatophyta</taxon>
        <taxon>Magnoliopsida</taxon>
        <taxon>eudicotyledons</taxon>
        <taxon>Gunneridae</taxon>
        <taxon>Pentapetalae</taxon>
        <taxon>rosids</taxon>
        <taxon>fabids</taxon>
        <taxon>Fagales</taxon>
        <taxon>Fagaceae</taxon>
        <taxon>Fagus</taxon>
    </lineage>
</organism>
<sequence length="174" mass="19129">MATSTTGGSSREGTTKAMVADQISQGNSLSPYLFVIAIEAFTRLKLRVKEFKAFTFHPKCSGLQLTHLCFVDDLMHPDGVLYENYGYRATYDSASNMVAKVASVLKGRDCMPLLEQECDAFRVFIYKENLEGGYGLWGGVRSLVLNIDGMMWLIGACSILKVKASGQFCVDLLG</sequence>
<reference evidence="1" key="1">
    <citation type="submission" date="2018-02" db="EMBL/GenBank/DDBJ databases">
        <authorList>
            <person name="Cohen D.B."/>
            <person name="Kent A.D."/>
        </authorList>
    </citation>
    <scope>NUCLEOTIDE SEQUENCE</scope>
</reference>
<name>A0A2N9HU12_FAGSY</name>
<evidence type="ECO:0008006" key="2">
    <source>
        <dbReference type="Google" id="ProtNLM"/>
    </source>
</evidence>
<gene>
    <name evidence="1" type="ORF">FSB_LOCUS45388</name>
</gene>
<proteinExistence type="predicted"/>